<feature type="compositionally biased region" description="Low complexity" evidence="3">
    <location>
        <begin position="37"/>
        <end position="49"/>
    </location>
</feature>
<evidence type="ECO:0000313" key="4">
    <source>
        <dbReference type="EMBL" id="GEN13048.1"/>
    </source>
</evidence>
<feature type="compositionally biased region" description="Polar residues" evidence="3">
    <location>
        <begin position="55"/>
        <end position="73"/>
    </location>
</feature>
<dbReference type="PANTHER" id="PTHR30203">
    <property type="entry name" value="OUTER MEMBRANE CATION EFFLUX PROTEIN"/>
    <property type="match status" value="1"/>
</dbReference>
<evidence type="ECO:0000256" key="3">
    <source>
        <dbReference type="SAM" id="MobiDB-lite"/>
    </source>
</evidence>
<dbReference type="STRING" id="1334629.MFUL124B02_42010"/>
<dbReference type="Proteomes" id="UP000183760">
    <property type="component" value="Unassembled WGS sequence"/>
</dbReference>
<feature type="region of interest" description="Disordered" evidence="3">
    <location>
        <begin position="16"/>
        <end position="104"/>
    </location>
</feature>
<dbReference type="OrthoDB" id="5491134at2"/>
<dbReference type="RefSeq" id="WP_143097505.1">
    <property type="nucleotide sequence ID" value="NZ_BJXR01000073.1"/>
</dbReference>
<comment type="caution">
    <text evidence="4">The sequence shown here is derived from an EMBL/GenBank/DDBJ whole genome shotgun (WGS) entry which is preliminary data.</text>
</comment>
<dbReference type="Proteomes" id="UP000321514">
    <property type="component" value="Unassembled WGS sequence"/>
</dbReference>
<dbReference type="PANTHER" id="PTHR30203:SF29">
    <property type="entry name" value="PROTEIN CYAE"/>
    <property type="match status" value="1"/>
</dbReference>
<dbReference type="EMBL" id="BJXR01000073">
    <property type="protein sequence ID" value="GEN13048.1"/>
    <property type="molecule type" value="Genomic_DNA"/>
</dbReference>
<proteinExistence type="inferred from homology"/>
<evidence type="ECO:0000256" key="1">
    <source>
        <dbReference type="ARBA" id="ARBA00007613"/>
    </source>
</evidence>
<evidence type="ECO:0000313" key="5">
    <source>
        <dbReference type="EMBL" id="SEU41078.1"/>
    </source>
</evidence>
<dbReference type="InterPro" id="IPR010131">
    <property type="entry name" value="MdtP/NodT-like"/>
</dbReference>
<evidence type="ECO:0000313" key="6">
    <source>
        <dbReference type="Proteomes" id="UP000183760"/>
    </source>
</evidence>
<name>A0A511TIL6_MYXFU</name>
<evidence type="ECO:0000313" key="7">
    <source>
        <dbReference type="Proteomes" id="UP000321514"/>
    </source>
</evidence>
<dbReference type="AlphaFoldDB" id="A0A511TIL6"/>
<dbReference type="EMBL" id="FOIB01000016">
    <property type="protein sequence ID" value="SEU41078.1"/>
    <property type="molecule type" value="Genomic_DNA"/>
</dbReference>
<accession>A0A511TIL6</accession>
<dbReference type="Gene3D" id="1.20.1600.10">
    <property type="entry name" value="Outer membrane efflux proteins (OEP)"/>
    <property type="match status" value="1"/>
</dbReference>
<dbReference type="SUPFAM" id="SSF56954">
    <property type="entry name" value="Outer membrane efflux proteins (OEP)"/>
    <property type="match status" value="1"/>
</dbReference>
<feature type="coiled-coil region" evidence="2">
    <location>
        <begin position="425"/>
        <end position="479"/>
    </location>
</feature>
<sequence>MNALLLVLLLSHPGSEPGVLLAQARPRPAVRQRTQPRQRVPQVLPVQGPAKPPSAQGQQTPAQNPGAPSQAPSTPRPAPSNDDPPQPPQPEVSDPLLTPIPPAPIQMKSWDEALELVRQRSTDLRTALAQVESAAGQARIALAGLLPTVTGTVGVQYNVLDPDATTFIGGGAGGGVGGGIGGGVGGGTGDGDGIRPTQPPVVGFLSASVPLFDLQAIGARRVAREAQRAATLSLAETRRQLSGALARALVQVAAQERLAEVNRVNLRTALERLALAERRLDLGAGTRLDVVRVQQDAEAARALVVTGDENLRQAREGLGLALGMPQAVGLAKGVSVEDLLRGARKDCRQLEAVDGRSDLAAARSRRTVAERQVSAVKAQYAPTLSLTSTTIALTVEDDVVNVPIWNLGASLLLPFWDGGAREGRLRQSRAEAEVARQQVVELERSVTVEVARARRGVEVTQASRDISSQEQRLAEENDRLTRRSFEVGTGTSLELIQTAAALRQAELALVVREFELEQARVEAFLAEAACDW</sequence>
<comment type="similarity">
    <text evidence="1">Belongs to the outer membrane factor (OMF) (TC 1.B.17) family.</text>
</comment>
<reference evidence="4 7" key="2">
    <citation type="submission" date="2019-07" db="EMBL/GenBank/DDBJ databases">
        <title>Whole genome shotgun sequence of Myxococcus fulvus NBRC 100333.</title>
        <authorList>
            <person name="Hosoyama A."/>
            <person name="Uohara A."/>
            <person name="Ohji S."/>
            <person name="Ichikawa N."/>
        </authorList>
    </citation>
    <scope>NUCLEOTIDE SEQUENCE [LARGE SCALE GENOMIC DNA]</scope>
    <source>
        <strain evidence="4 7">NBRC 100333</strain>
    </source>
</reference>
<feature type="compositionally biased region" description="Pro residues" evidence="3">
    <location>
        <begin position="74"/>
        <end position="90"/>
    </location>
</feature>
<dbReference type="Pfam" id="PF02321">
    <property type="entry name" value="OEP"/>
    <property type="match status" value="2"/>
</dbReference>
<keyword evidence="6" id="KW-1185">Reference proteome</keyword>
<evidence type="ECO:0000256" key="2">
    <source>
        <dbReference type="SAM" id="Coils"/>
    </source>
</evidence>
<keyword evidence="2" id="KW-0175">Coiled coil</keyword>
<reference evidence="5 6" key="1">
    <citation type="submission" date="2016-10" db="EMBL/GenBank/DDBJ databases">
        <authorList>
            <person name="Varghese N."/>
            <person name="Submissions S."/>
        </authorList>
    </citation>
    <scope>NUCLEOTIDE SEQUENCE [LARGE SCALE GENOMIC DNA]</scope>
    <source>
        <strain evidence="5 6">DSM 16525</strain>
    </source>
</reference>
<dbReference type="GO" id="GO:0015562">
    <property type="term" value="F:efflux transmembrane transporter activity"/>
    <property type="evidence" value="ECO:0007669"/>
    <property type="project" value="InterPro"/>
</dbReference>
<organism evidence="4 7">
    <name type="scientific">Myxococcus fulvus</name>
    <dbReference type="NCBI Taxonomy" id="33"/>
    <lineage>
        <taxon>Bacteria</taxon>
        <taxon>Pseudomonadati</taxon>
        <taxon>Myxococcota</taxon>
        <taxon>Myxococcia</taxon>
        <taxon>Myxococcales</taxon>
        <taxon>Cystobacterineae</taxon>
        <taxon>Myxococcaceae</taxon>
        <taxon>Myxococcus</taxon>
    </lineage>
</organism>
<protein>
    <submittedName>
        <fullName evidence="5">Outer membrane protein TolC</fullName>
    </submittedName>
</protein>
<gene>
    <name evidence="4" type="ORF">MFU01_80850</name>
    <name evidence="5" type="ORF">SAMN05443572_11675</name>
</gene>
<dbReference type="InterPro" id="IPR003423">
    <property type="entry name" value="OMP_efflux"/>
</dbReference>